<evidence type="ECO:0000313" key="3">
    <source>
        <dbReference type="EMBL" id="MBW0133391.1"/>
    </source>
</evidence>
<reference evidence="3 4" key="1">
    <citation type="submission" date="2020-11" db="EMBL/GenBank/DDBJ databases">
        <title>Pseudonocardia abyssalis sp. nov. and Pseudonocardia oceani sp. nov., description and phylogenomic analysis of two novel actinomycetes isolated from the deep Southern Ocean.</title>
        <authorList>
            <person name="Parra J."/>
        </authorList>
    </citation>
    <scope>NUCLEOTIDE SEQUENCE [LARGE SCALE GENOMIC DNA]</scope>
    <source>
        <strain evidence="3 4">KRD-168</strain>
    </source>
</reference>
<dbReference type="Pfam" id="PF21946">
    <property type="entry name" value="LppM"/>
    <property type="match status" value="1"/>
</dbReference>
<dbReference type="RefSeq" id="WP_218602872.1">
    <property type="nucleotide sequence ID" value="NZ_JADQDJ010000089.1"/>
</dbReference>
<sequence>MSSSPRRRPSPVVLLVTLLVALLALSGCARVRAALAVQPDDTVRGEIVVATPEQSPEDPGPILTIPPGLTSSVEVSEYRQEGYAGSLVRFSDLTFPQVSELITAAGAPGEKVRLELRRAGNRVVVNGAVDLTSVDVDLSDFQLKIAFPGQVLDANGEADSGEVSWTFDAGEVGDIEAVVSFDDPDAPSPLNWSIGLFLVVALAAAAVVLLARRTRNPPVRQG</sequence>
<feature type="domain" description="LppM" evidence="2">
    <location>
        <begin position="30"/>
        <end position="180"/>
    </location>
</feature>
<keyword evidence="1" id="KW-1133">Transmembrane helix</keyword>
<evidence type="ECO:0000313" key="4">
    <source>
        <dbReference type="Proteomes" id="UP000694287"/>
    </source>
</evidence>
<keyword evidence="4" id="KW-1185">Reference proteome</keyword>
<dbReference type="EMBL" id="JADQDK010000001">
    <property type="protein sequence ID" value="MBW0133391.1"/>
    <property type="molecule type" value="Genomic_DNA"/>
</dbReference>
<dbReference type="InterPro" id="IPR053807">
    <property type="entry name" value="LppM"/>
</dbReference>
<proteinExistence type="predicted"/>
<feature type="transmembrane region" description="Helical" evidence="1">
    <location>
        <begin position="190"/>
        <end position="211"/>
    </location>
</feature>
<keyword evidence="1" id="KW-0812">Transmembrane</keyword>
<evidence type="ECO:0000256" key="1">
    <source>
        <dbReference type="SAM" id="Phobius"/>
    </source>
</evidence>
<organism evidence="3 4">
    <name type="scientific">Pseudonocardia abyssalis</name>
    <dbReference type="NCBI Taxonomy" id="2792008"/>
    <lineage>
        <taxon>Bacteria</taxon>
        <taxon>Bacillati</taxon>
        <taxon>Actinomycetota</taxon>
        <taxon>Actinomycetes</taxon>
        <taxon>Pseudonocardiales</taxon>
        <taxon>Pseudonocardiaceae</taxon>
        <taxon>Pseudonocardia</taxon>
    </lineage>
</organism>
<dbReference type="Proteomes" id="UP000694287">
    <property type="component" value="Unassembled WGS sequence"/>
</dbReference>
<dbReference type="PROSITE" id="PS51257">
    <property type="entry name" value="PROKAR_LIPOPROTEIN"/>
    <property type="match status" value="1"/>
</dbReference>
<evidence type="ECO:0000259" key="2">
    <source>
        <dbReference type="Pfam" id="PF21946"/>
    </source>
</evidence>
<gene>
    <name evidence="3" type="ORF">I4I81_03855</name>
</gene>
<protein>
    <submittedName>
        <fullName evidence="3">DUF3153 domain-containing protein</fullName>
    </submittedName>
</protein>
<keyword evidence="1" id="KW-0472">Membrane</keyword>
<name>A0ABS6UN66_9PSEU</name>
<comment type="caution">
    <text evidence="3">The sequence shown here is derived from an EMBL/GenBank/DDBJ whole genome shotgun (WGS) entry which is preliminary data.</text>
</comment>
<accession>A0ABS6UN66</accession>